<accession>A0ABY1K4U1</accession>
<dbReference type="Proteomes" id="UP000186666">
    <property type="component" value="Unassembled WGS sequence"/>
</dbReference>
<dbReference type="SUPFAM" id="SSF159709">
    <property type="entry name" value="PhnH-like"/>
    <property type="match status" value="1"/>
</dbReference>
<dbReference type="NCBIfam" id="TIGR03292">
    <property type="entry name" value="PhnH_redo"/>
    <property type="match status" value="1"/>
</dbReference>
<name>A0ABY1K4U1_9BACL</name>
<dbReference type="EMBL" id="FTNK01000009">
    <property type="protein sequence ID" value="SIR25499.1"/>
    <property type="molecule type" value="Genomic_DNA"/>
</dbReference>
<keyword evidence="2" id="KW-1185">Reference proteome</keyword>
<gene>
    <name evidence="1" type="ORF">SAMN05421578_109184</name>
</gene>
<proteinExistence type="predicted"/>
<reference evidence="1 2" key="1">
    <citation type="submission" date="2017-01" db="EMBL/GenBank/DDBJ databases">
        <authorList>
            <person name="Varghese N."/>
            <person name="Submissions S."/>
        </authorList>
    </citation>
    <scope>NUCLEOTIDE SEQUENCE [LARGE SCALE GENOMIC DNA]</scope>
    <source>
        <strain evidence="1 2">ATCC 23464</strain>
    </source>
</reference>
<dbReference type="Pfam" id="PF05845">
    <property type="entry name" value="PhnH"/>
    <property type="match status" value="1"/>
</dbReference>
<sequence>MNTSILNARIHYMQRLYRSLLDTMARPGSIEQLEPYVYQACPSEFQYVIGIAITLLDQEVSFYETSISKELTPHLQLLTRSTTKSLHESDYILVHKGTAPDLMEAKRGTDLYPDQSATIIIQVSRISDDQEGEVRLKLRGPGIKSEQMLSLDGLNRELLSELLLNSGRFPLGLDWILVDDEGRVCCLPRSTKIVEEA</sequence>
<dbReference type="RefSeq" id="WP_068588546.1">
    <property type="nucleotide sequence ID" value="NZ_FTNK01000009.1"/>
</dbReference>
<evidence type="ECO:0000313" key="1">
    <source>
        <dbReference type="EMBL" id="SIR25499.1"/>
    </source>
</evidence>
<organism evidence="1 2">
    <name type="scientific">Paenibacillus macquariensis</name>
    <dbReference type="NCBI Taxonomy" id="948756"/>
    <lineage>
        <taxon>Bacteria</taxon>
        <taxon>Bacillati</taxon>
        <taxon>Bacillota</taxon>
        <taxon>Bacilli</taxon>
        <taxon>Bacillales</taxon>
        <taxon>Paenibacillaceae</taxon>
        <taxon>Paenibacillus</taxon>
    </lineage>
</organism>
<dbReference type="InterPro" id="IPR038058">
    <property type="entry name" value="PhnH-like_sp"/>
</dbReference>
<dbReference type="InterPro" id="IPR008772">
    <property type="entry name" value="Phosphonate_metab_PhnH"/>
</dbReference>
<evidence type="ECO:0000313" key="2">
    <source>
        <dbReference type="Proteomes" id="UP000186666"/>
    </source>
</evidence>
<comment type="caution">
    <text evidence="1">The sequence shown here is derived from an EMBL/GenBank/DDBJ whole genome shotgun (WGS) entry which is preliminary data.</text>
</comment>
<protein>
    <submittedName>
        <fullName evidence="1">Alpha-D-ribose 1-methylphosphonate 5-triphosphate synthase subunit PhnH</fullName>
    </submittedName>
</protein>
<dbReference type="PIRSF" id="PIRSF020680">
    <property type="entry name" value="PhnH"/>
    <property type="match status" value="1"/>
</dbReference>
<dbReference type="Gene3D" id="3.40.50.11310">
    <property type="entry name" value="Bacterial phosphonate metabolism protein PhnH"/>
    <property type="match status" value="1"/>
</dbReference>